<evidence type="ECO:0000313" key="3">
    <source>
        <dbReference type="Proteomes" id="UP000663889"/>
    </source>
</evidence>
<comment type="caution">
    <text evidence="1">The sequence shown here is derived from an EMBL/GenBank/DDBJ whole genome shotgun (WGS) entry which is preliminary data.</text>
</comment>
<evidence type="ECO:0000313" key="1">
    <source>
        <dbReference type="EMBL" id="CAF1026406.1"/>
    </source>
</evidence>
<proteinExistence type="predicted"/>
<dbReference type="Proteomes" id="UP000663889">
    <property type="component" value="Unassembled WGS sequence"/>
</dbReference>
<reference evidence="1" key="1">
    <citation type="submission" date="2021-02" db="EMBL/GenBank/DDBJ databases">
        <authorList>
            <person name="Nowell W R."/>
        </authorList>
    </citation>
    <scope>NUCLEOTIDE SEQUENCE</scope>
</reference>
<accession>A0A814IPI7</accession>
<dbReference type="AlphaFoldDB" id="A0A814IPI7"/>
<organism evidence="1 3">
    <name type="scientific">Rotaria sordida</name>
    <dbReference type="NCBI Taxonomy" id="392033"/>
    <lineage>
        <taxon>Eukaryota</taxon>
        <taxon>Metazoa</taxon>
        <taxon>Spiralia</taxon>
        <taxon>Gnathifera</taxon>
        <taxon>Rotifera</taxon>
        <taxon>Eurotatoria</taxon>
        <taxon>Bdelloidea</taxon>
        <taxon>Philodinida</taxon>
        <taxon>Philodinidae</taxon>
        <taxon>Rotaria</taxon>
    </lineage>
</organism>
<gene>
    <name evidence="1" type="ORF">SEV965_LOCUS12075</name>
    <name evidence="2" type="ORF">ZHD862_LOCUS20997</name>
</gene>
<dbReference type="EMBL" id="CAJNOT010001223">
    <property type="protein sequence ID" value="CAF1166872.1"/>
    <property type="molecule type" value="Genomic_DNA"/>
</dbReference>
<dbReference type="EMBL" id="CAJNOU010000540">
    <property type="protein sequence ID" value="CAF1026406.1"/>
    <property type="molecule type" value="Genomic_DNA"/>
</dbReference>
<protein>
    <submittedName>
        <fullName evidence="1">Uncharacterized protein</fullName>
    </submittedName>
</protein>
<sequence>MVRVDQEYAQQRTTRSRRLRSVKNDDILIQAKEEYLNGLLDLYRYQKKLRPLFYRYIHLFDTADKDDYDYEPKTI</sequence>
<evidence type="ECO:0000313" key="2">
    <source>
        <dbReference type="EMBL" id="CAF1166872.1"/>
    </source>
</evidence>
<name>A0A814IPI7_9BILA</name>
<dbReference type="Proteomes" id="UP000663864">
    <property type="component" value="Unassembled WGS sequence"/>
</dbReference>